<gene>
    <name evidence="1" type="ORF">C2G38_2036196</name>
</gene>
<comment type="caution">
    <text evidence="1">The sequence shown here is derived from an EMBL/GenBank/DDBJ whole genome shotgun (WGS) entry which is preliminary data.</text>
</comment>
<dbReference type="AlphaFoldDB" id="A0A397VH97"/>
<reference evidence="1 2" key="1">
    <citation type="submission" date="2018-06" db="EMBL/GenBank/DDBJ databases">
        <title>Comparative genomics reveals the genomic features of Rhizophagus irregularis, R. cerebriforme, R. diaphanum and Gigaspora rosea, and their symbiotic lifestyle signature.</title>
        <authorList>
            <person name="Morin E."/>
            <person name="San Clemente H."/>
            <person name="Chen E.C.H."/>
            <person name="De La Providencia I."/>
            <person name="Hainaut M."/>
            <person name="Kuo A."/>
            <person name="Kohler A."/>
            <person name="Murat C."/>
            <person name="Tang N."/>
            <person name="Roy S."/>
            <person name="Loubradou J."/>
            <person name="Henrissat B."/>
            <person name="Grigoriev I.V."/>
            <person name="Corradi N."/>
            <person name="Roux C."/>
            <person name="Martin F.M."/>
        </authorList>
    </citation>
    <scope>NUCLEOTIDE SEQUENCE [LARGE SCALE GENOMIC DNA]</scope>
    <source>
        <strain evidence="1 2">DAOM 194757</strain>
    </source>
</reference>
<dbReference type="Proteomes" id="UP000266673">
    <property type="component" value="Unassembled WGS sequence"/>
</dbReference>
<keyword evidence="2" id="KW-1185">Reference proteome</keyword>
<sequence>MLEKHFSVMTIIANLESEAKALFLRTRNNNPALYMELVSTACSISKANKQIPALIKKDGSCFDDYRYHLLAKLRKRADEYLNQFDNNIPTDAQLLEFILEDI</sequence>
<accession>A0A397VH97</accession>
<evidence type="ECO:0000313" key="2">
    <source>
        <dbReference type="Proteomes" id="UP000266673"/>
    </source>
</evidence>
<dbReference type="EMBL" id="QKWP01000486">
    <property type="protein sequence ID" value="RIB19263.1"/>
    <property type="molecule type" value="Genomic_DNA"/>
</dbReference>
<name>A0A397VH97_9GLOM</name>
<proteinExistence type="predicted"/>
<protein>
    <submittedName>
        <fullName evidence="1">Uncharacterized protein</fullName>
    </submittedName>
</protein>
<evidence type="ECO:0000313" key="1">
    <source>
        <dbReference type="EMBL" id="RIB19263.1"/>
    </source>
</evidence>
<organism evidence="1 2">
    <name type="scientific">Gigaspora rosea</name>
    <dbReference type="NCBI Taxonomy" id="44941"/>
    <lineage>
        <taxon>Eukaryota</taxon>
        <taxon>Fungi</taxon>
        <taxon>Fungi incertae sedis</taxon>
        <taxon>Mucoromycota</taxon>
        <taxon>Glomeromycotina</taxon>
        <taxon>Glomeromycetes</taxon>
        <taxon>Diversisporales</taxon>
        <taxon>Gigasporaceae</taxon>
        <taxon>Gigaspora</taxon>
    </lineage>
</organism>
<dbReference type="OrthoDB" id="2418347at2759"/>